<dbReference type="AlphaFoldDB" id="A0AAV1EFQ3"/>
<evidence type="ECO:0000313" key="13">
    <source>
        <dbReference type="Proteomes" id="UP001161247"/>
    </source>
</evidence>
<dbReference type="InterPro" id="IPR024788">
    <property type="entry name" value="Malectin-like_Carb-bd_dom"/>
</dbReference>
<sequence>MKIPFPPICLFFLFWFPSLSLSQSLRGKWKTWVSFNFVNYGESFDFYGFLFFFCFFVFGFYLGSGYLLDCGATIPSVINGLGWNPDQDYVSGGTPKVLLTQFQNPTLSTVRTFPLENNLFKKFCYVIPAFRTGRYLIRTTYFYGGVNGNNNPPVFDQMVDGTFWSIVNTTADYSNGNASYYEGIFAAAGKSISVCLAANTYTDSDPFISALEVILLANSLYNATDFGTNALKLVARHSFGYQGPIIRYPDDEFDRCWLPLGEDNSTTTSTRNVDVSGFWNLPPLQVFQTDLEISQPEPMVLLWPPVSLPKSLYYLALYFADNPNSTGGPRVFDITVNGVAYYSNLTVDQAGVAVFTNQWPLAGVTNITLTPVAGSTLGPLINAGEAFEILKLNGTTLTRDVISIEKVKASFQNPPVDWNGDPCLPRQYSWTGVTCSEGPRPRIITLNLTSMGLSGSISPGIANLTALSAIWLGNNSLTGSIADLSSLKRLNTLHLEDNKLGGEISPSLGNLANLREM</sequence>
<dbReference type="InterPro" id="IPR013210">
    <property type="entry name" value="LRR_N_plant-typ"/>
</dbReference>
<keyword evidence="13" id="KW-1185">Reference proteome</keyword>
<keyword evidence="7 8" id="KW-0472">Membrane</keyword>
<accession>A0AAV1EFQ3</accession>
<dbReference type="InterPro" id="IPR001611">
    <property type="entry name" value="Leu-rich_rpt"/>
</dbReference>
<evidence type="ECO:0000256" key="2">
    <source>
        <dbReference type="ARBA" id="ARBA00022614"/>
    </source>
</evidence>
<dbReference type="Gene3D" id="3.80.10.10">
    <property type="entry name" value="Ribonuclease Inhibitor"/>
    <property type="match status" value="1"/>
</dbReference>
<dbReference type="PANTHER" id="PTHR45631">
    <property type="entry name" value="OS07G0107800 PROTEIN-RELATED"/>
    <property type="match status" value="1"/>
</dbReference>
<dbReference type="PANTHER" id="PTHR45631:SF3">
    <property type="entry name" value="OS05G0393100 PROTEIN"/>
    <property type="match status" value="1"/>
</dbReference>
<feature type="transmembrane region" description="Helical" evidence="8">
    <location>
        <begin position="46"/>
        <end position="68"/>
    </location>
</feature>
<dbReference type="InterPro" id="IPR032675">
    <property type="entry name" value="LRR_dom_sf"/>
</dbReference>
<evidence type="ECO:0000256" key="4">
    <source>
        <dbReference type="ARBA" id="ARBA00022729"/>
    </source>
</evidence>
<evidence type="ECO:0000256" key="8">
    <source>
        <dbReference type="SAM" id="Phobius"/>
    </source>
</evidence>
<dbReference type="Gene3D" id="2.60.120.430">
    <property type="entry name" value="Galactose-binding lectin"/>
    <property type="match status" value="1"/>
</dbReference>
<keyword evidence="4 9" id="KW-0732">Signal</keyword>
<evidence type="ECO:0000313" key="12">
    <source>
        <dbReference type="EMBL" id="CAI9118533.1"/>
    </source>
</evidence>
<evidence type="ECO:0000256" key="9">
    <source>
        <dbReference type="SAM" id="SignalP"/>
    </source>
</evidence>
<evidence type="ECO:0000259" key="11">
    <source>
        <dbReference type="Pfam" id="PF12819"/>
    </source>
</evidence>
<keyword evidence="6 8" id="KW-1133">Transmembrane helix</keyword>
<proteinExistence type="predicted"/>
<dbReference type="EMBL" id="OX459126">
    <property type="protein sequence ID" value="CAI9118533.1"/>
    <property type="molecule type" value="Genomic_DNA"/>
</dbReference>
<feature type="domain" description="Leucine-rich repeat-containing N-terminal plant-type" evidence="10">
    <location>
        <begin position="407"/>
        <end position="436"/>
    </location>
</feature>
<dbReference type="Pfam" id="PF00560">
    <property type="entry name" value="LRR_1"/>
    <property type="match status" value="1"/>
</dbReference>
<evidence type="ECO:0000256" key="6">
    <source>
        <dbReference type="ARBA" id="ARBA00022989"/>
    </source>
</evidence>
<reference evidence="12" key="1">
    <citation type="submission" date="2023-03" db="EMBL/GenBank/DDBJ databases">
        <authorList>
            <person name="Julca I."/>
        </authorList>
    </citation>
    <scope>NUCLEOTIDE SEQUENCE</scope>
</reference>
<dbReference type="Pfam" id="PF08263">
    <property type="entry name" value="LRRNT_2"/>
    <property type="match status" value="1"/>
</dbReference>
<feature type="domain" description="Malectin-like" evidence="11">
    <location>
        <begin position="68"/>
        <end position="388"/>
    </location>
</feature>
<feature type="chain" id="PRO_5043639879" evidence="9">
    <location>
        <begin position="23"/>
        <end position="517"/>
    </location>
</feature>
<evidence type="ECO:0000256" key="7">
    <source>
        <dbReference type="ARBA" id="ARBA00023136"/>
    </source>
</evidence>
<dbReference type="Proteomes" id="UP001161247">
    <property type="component" value="Chromosome 9"/>
</dbReference>
<dbReference type="SUPFAM" id="SSF52058">
    <property type="entry name" value="L domain-like"/>
    <property type="match status" value="1"/>
</dbReference>
<evidence type="ECO:0000259" key="10">
    <source>
        <dbReference type="Pfam" id="PF08263"/>
    </source>
</evidence>
<dbReference type="GO" id="GO:0016020">
    <property type="term" value="C:membrane"/>
    <property type="evidence" value="ECO:0007669"/>
    <property type="project" value="UniProtKB-SubCell"/>
</dbReference>
<feature type="signal peptide" evidence="9">
    <location>
        <begin position="1"/>
        <end position="22"/>
    </location>
</feature>
<dbReference type="FunFam" id="3.80.10.10:FF:000129">
    <property type="entry name" value="Leucine-rich repeat receptor-like kinase"/>
    <property type="match status" value="1"/>
</dbReference>
<evidence type="ECO:0000256" key="5">
    <source>
        <dbReference type="ARBA" id="ARBA00022737"/>
    </source>
</evidence>
<evidence type="ECO:0000256" key="3">
    <source>
        <dbReference type="ARBA" id="ARBA00022692"/>
    </source>
</evidence>
<comment type="subcellular location">
    <subcellularLocation>
        <location evidence="1">Membrane</location>
        <topology evidence="1">Single-pass membrane protein</topology>
    </subcellularLocation>
</comment>
<organism evidence="12 13">
    <name type="scientific">Oldenlandia corymbosa var. corymbosa</name>
    <dbReference type="NCBI Taxonomy" id="529605"/>
    <lineage>
        <taxon>Eukaryota</taxon>
        <taxon>Viridiplantae</taxon>
        <taxon>Streptophyta</taxon>
        <taxon>Embryophyta</taxon>
        <taxon>Tracheophyta</taxon>
        <taxon>Spermatophyta</taxon>
        <taxon>Magnoliopsida</taxon>
        <taxon>eudicotyledons</taxon>
        <taxon>Gunneridae</taxon>
        <taxon>Pentapetalae</taxon>
        <taxon>asterids</taxon>
        <taxon>lamiids</taxon>
        <taxon>Gentianales</taxon>
        <taxon>Rubiaceae</taxon>
        <taxon>Rubioideae</taxon>
        <taxon>Spermacoceae</taxon>
        <taxon>Hedyotis-Oldenlandia complex</taxon>
        <taxon>Oldenlandia</taxon>
    </lineage>
</organism>
<keyword evidence="2" id="KW-0433">Leucine-rich repeat</keyword>
<protein>
    <submittedName>
        <fullName evidence="12">OLC1v1020121C4</fullName>
    </submittedName>
</protein>
<name>A0AAV1EFQ3_OLDCO</name>
<keyword evidence="3 8" id="KW-0812">Transmembrane</keyword>
<evidence type="ECO:0000256" key="1">
    <source>
        <dbReference type="ARBA" id="ARBA00004167"/>
    </source>
</evidence>
<gene>
    <name evidence="12" type="ORF">OLC1_LOCUS24373</name>
</gene>
<dbReference type="Pfam" id="PF12819">
    <property type="entry name" value="Malectin_like"/>
    <property type="match status" value="1"/>
</dbReference>
<keyword evidence="5" id="KW-0677">Repeat</keyword>